<sequence length="267" mass="29677">MTLKTIAPGALRTIAIVPARMNSGRFPGKPLKYIDGMSMVGHCYLRTRLCQSLTKVVVATPNEEVADDIRRLGGEVVVTPEFDMCNDRIAWAYEEVAKTDGAYDLVINVQGDQPLVHPDMLDQIINAHAAEPDLESSTLVEPLTLIEEFHDLNRVKVLFRDSDGGLIYMSRAPIPSPKKHGVLPERVYKHTAIIAFKPAFLKEFLAFGMTYNEEVEGIDYNRVIEMGRGMKVLVTPIVSDTVDNAEDLARVTKTMASDPLWLSKAYG</sequence>
<dbReference type="InterPro" id="IPR004528">
    <property type="entry name" value="KdsB"/>
</dbReference>
<evidence type="ECO:0000256" key="1">
    <source>
        <dbReference type="ARBA" id="ARBA00022679"/>
    </source>
</evidence>
<dbReference type="NCBIfam" id="NF003952">
    <property type="entry name" value="PRK05450.1-5"/>
    <property type="match status" value="1"/>
</dbReference>
<keyword evidence="2" id="KW-0548">Nucleotidyltransferase</keyword>
<keyword evidence="3" id="KW-0448">Lipopolysaccharide biosynthesis</keyword>
<dbReference type="PANTHER" id="PTHR42866">
    <property type="entry name" value="3-DEOXY-MANNO-OCTULOSONATE CYTIDYLYLTRANSFERASE"/>
    <property type="match status" value="1"/>
</dbReference>
<dbReference type="RefSeq" id="WP_082914914.1">
    <property type="nucleotide sequence ID" value="NZ_LWQT01000066.1"/>
</dbReference>
<evidence type="ECO:0008006" key="6">
    <source>
        <dbReference type="Google" id="ProtNLM"/>
    </source>
</evidence>
<evidence type="ECO:0000313" key="4">
    <source>
        <dbReference type="EMBL" id="OAN49293.1"/>
    </source>
</evidence>
<dbReference type="GO" id="GO:0009103">
    <property type="term" value="P:lipopolysaccharide biosynthetic process"/>
    <property type="evidence" value="ECO:0007669"/>
    <property type="project" value="UniProtKB-KW"/>
</dbReference>
<dbReference type="GO" id="GO:0008690">
    <property type="term" value="F:3-deoxy-manno-octulosonate cytidylyltransferase activity"/>
    <property type="evidence" value="ECO:0007669"/>
    <property type="project" value="InterPro"/>
</dbReference>
<evidence type="ECO:0000256" key="3">
    <source>
        <dbReference type="ARBA" id="ARBA00022985"/>
    </source>
</evidence>
<dbReference type="InterPro" id="IPR003329">
    <property type="entry name" value="Cytidylyl_trans"/>
</dbReference>
<dbReference type="OrthoDB" id="9815559at2"/>
<gene>
    <name evidence="4" type="ORF">A6A04_04035</name>
</gene>
<evidence type="ECO:0000313" key="5">
    <source>
        <dbReference type="Proteomes" id="UP000078428"/>
    </source>
</evidence>
<dbReference type="EMBL" id="LWQT01000066">
    <property type="protein sequence ID" value="OAN49293.1"/>
    <property type="molecule type" value="Genomic_DNA"/>
</dbReference>
<dbReference type="Gene3D" id="3.90.550.10">
    <property type="entry name" value="Spore Coat Polysaccharide Biosynthesis Protein SpsA, Chain A"/>
    <property type="match status" value="1"/>
</dbReference>
<dbReference type="SUPFAM" id="SSF53448">
    <property type="entry name" value="Nucleotide-diphospho-sugar transferases"/>
    <property type="match status" value="1"/>
</dbReference>
<dbReference type="AlphaFoldDB" id="A0A178ML72"/>
<dbReference type="PANTHER" id="PTHR42866:SF2">
    <property type="entry name" value="3-DEOXY-MANNO-OCTULOSONATE CYTIDYLYLTRANSFERASE, MITOCHONDRIAL"/>
    <property type="match status" value="1"/>
</dbReference>
<name>A0A178ML72_9PROT</name>
<dbReference type="CDD" id="cd02517">
    <property type="entry name" value="CMP-KDO-Synthetase"/>
    <property type="match status" value="1"/>
</dbReference>
<protein>
    <recommendedName>
        <fullName evidence="6">3-deoxy-manno-octulosonate cytidylyltransferase</fullName>
    </recommendedName>
</protein>
<keyword evidence="1" id="KW-0808">Transferase</keyword>
<dbReference type="InterPro" id="IPR029044">
    <property type="entry name" value="Nucleotide-diphossugar_trans"/>
</dbReference>
<keyword evidence="5" id="KW-1185">Reference proteome</keyword>
<comment type="caution">
    <text evidence="4">The sequence shown here is derived from an EMBL/GenBank/DDBJ whole genome shotgun (WGS) entry which is preliminary data.</text>
</comment>
<dbReference type="Pfam" id="PF02348">
    <property type="entry name" value="CTP_transf_3"/>
    <property type="match status" value="1"/>
</dbReference>
<organism evidence="4 5">
    <name type="scientific">Paramagnetospirillum marisnigri</name>
    <dbReference type="NCBI Taxonomy" id="1285242"/>
    <lineage>
        <taxon>Bacteria</taxon>
        <taxon>Pseudomonadati</taxon>
        <taxon>Pseudomonadota</taxon>
        <taxon>Alphaproteobacteria</taxon>
        <taxon>Rhodospirillales</taxon>
        <taxon>Magnetospirillaceae</taxon>
        <taxon>Paramagnetospirillum</taxon>
    </lineage>
</organism>
<dbReference type="GO" id="GO:0005829">
    <property type="term" value="C:cytosol"/>
    <property type="evidence" value="ECO:0007669"/>
    <property type="project" value="TreeGrafter"/>
</dbReference>
<reference evidence="4 5" key="1">
    <citation type="submission" date="2016-04" db="EMBL/GenBank/DDBJ databases">
        <title>Draft genome sequence of freshwater magnetotactic bacteria Magnetospirillum marisnigri SP-1 and Magnetospirillum moscoviense BB-1.</title>
        <authorList>
            <person name="Koziaeva V."/>
            <person name="Dziuba M.V."/>
            <person name="Ivanov T.M."/>
            <person name="Kuznetsov B."/>
            <person name="Grouzdev D.S."/>
        </authorList>
    </citation>
    <scope>NUCLEOTIDE SEQUENCE [LARGE SCALE GENOMIC DNA]</scope>
    <source>
        <strain evidence="4 5">SP-1</strain>
    </source>
</reference>
<dbReference type="Proteomes" id="UP000078428">
    <property type="component" value="Unassembled WGS sequence"/>
</dbReference>
<evidence type="ECO:0000256" key="2">
    <source>
        <dbReference type="ARBA" id="ARBA00022695"/>
    </source>
</evidence>
<accession>A0A178ML72</accession>
<proteinExistence type="predicted"/>
<dbReference type="STRING" id="1285242.A6A04_04035"/>